<comment type="pathway">
    <text evidence="3">Protein modification; protein glycosylation.</text>
</comment>
<evidence type="ECO:0000256" key="2">
    <source>
        <dbReference type="ARBA" id="ARBA00004240"/>
    </source>
</evidence>
<dbReference type="GO" id="GO:0004169">
    <property type="term" value="F:dolichyl-phosphate-mannose-protein mannosyltransferase activity"/>
    <property type="evidence" value="ECO:0007669"/>
    <property type="project" value="UniProtKB-EC"/>
</dbReference>
<dbReference type="PANTHER" id="PTHR44227:SF3">
    <property type="entry name" value="PROTEIN O-MANNOSYL-TRANSFERASE TMTC4"/>
    <property type="match status" value="1"/>
</dbReference>
<comment type="similarity">
    <text evidence="4">Belongs to the TMTC family.</text>
</comment>
<evidence type="ECO:0000313" key="17">
    <source>
        <dbReference type="EMBL" id="EEN48994.1"/>
    </source>
</evidence>
<dbReference type="Pfam" id="PF13181">
    <property type="entry name" value="TPR_8"/>
    <property type="match status" value="1"/>
</dbReference>
<accession>C3ZE38</accession>
<evidence type="ECO:0000256" key="7">
    <source>
        <dbReference type="ARBA" id="ARBA00022692"/>
    </source>
</evidence>
<dbReference type="InParanoid" id="C3ZE38"/>
<dbReference type="eggNOG" id="KOG1124">
    <property type="taxonomic scope" value="Eukaryota"/>
</dbReference>
<keyword evidence="9 13" id="KW-0802">TPR repeat</keyword>
<dbReference type="PANTHER" id="PTHR44227">
    <property type="match status" value="1"/>
</dbReference>
<evidence type="ECO:0000256" key="3">
    <source>
        <dbReference type="ARBA" id="ARBA00004922"/>
    </source>
</evidence>
<evidence type="ECO:0000256" key="10">
    <source>
        <dbReference type="ARBA" id="ARBA00022824"/>
    </source>
</evidence>
<dbReference type="SMART" id="SM00028">
    <property type="entry name" value="TPR"/>
    <property type="match status" value="7"/>
</dbReference>
<evidence type="ECO:0000256" key="6">
    <source>
        <dbReference type="ARBA" id="ARBA00022679"/>
    </source>
</evidence>
<evidence type="ECO:0000259" key="16">
    <source>
        <dbReference type="Pfam" id="PF08409"/>
    </source>
</evidence>
<keyword evidence="11 15" id="KW-1133">Transmembrane helix</keyword>
<feature type="transmembrane region" description="Helical" evidence="15">
    <location>
        <begin position="566"/>
        <end position="584"/>
    </location>
</feature>
<feature type="transmembrane region" description="Helical" evidence="15">
    <location>
        <begin position="620"/>
        <end position="639"/>
    </location>
</feature>
<dbReference type="InterPro" id="IPR011990">
    <property type="entry name" value="TPR-like_helical_dom_sf"/>
</dbReference>
<feature type="transmembrane region" description="Helical" evidence="15">
    <location>
        <begin position="476"/>
        <end position="497"/>
    </location>
</feature>
<evidence type="ECO:0000256" key="8">
    <source>
        <dbReference type="ARBA" id="ARBA00022737"/>
    </source>
</evidence>
<keyword evidence="8" id="KW-0677">Repeat</keyword>
<evidence type="ECO:0000256" key="15">
    <source>
        <dbReference type="SAM" id="Phobius"/>
    </source>
</evidence>
<dbReference type="AlphaFoldDB" id="C3ZE38"/>
<evidence type="ECO:0000256" key="5">
    <source>
        <dbReference type="ARBA" id="ARBA00012839"/>
    </source>
</evidence>
<keyword evidence="12 15" id="KW-0472">Membrane</keyword>
<feature type="transmembrane region" description="Helical" evidence="15">
    <location>
        <begin position="590"/>
        <end position="613"/>
    </location>
</feature>
<protein>
    <recommendedName>
        <fullName evidence="5">dolichyl-phosphate-mannose--protein mannosyltransferase</fullName>
        <ecNumber evidence="5">2.4.1.109</ecNumber>
    </recommendedName>
</protein>
<dbReference type="InterPro" id="IPR013618">
    <property type="entry name" value="TMTC_DUF1736"/>
</dbReference>
<dbReference type="GO" id="GO:0016020">
    <property type="term" value="C:membrane"/>
    <property type="evidence" value="ECO:0007669"/>
    <property type="project" value="UniProtKB-SubCell"/>
</dbReference>
<evidence type="ECO:0000256" key="12">
    <source>
        <dbReference type="ARBA" id="ARBA00023136"/>
    </source>
</evidence>
<evidence type="ECO:0000256" key="1">
    <source>
        <dbReference type="ARBA" id="ARBA00004141"/>
    </source>
</evidence>
<gene>
    <name evidence="17" type="ORF">BRAFLDRAFT_65567</name>
</gene>
<dbReference type="PROSITE" id="PS50293">
    <property type="entry name" value="TPR_REGION"/>
    <property type="match status" value="1"/>
</dbReference>
<dbReference type="Pfam" id="PF13432">
    <property type="entry name" value="TPR_16"/>
    <property type="match status" value="1"/>
</dbReference>
<feature type="repeat" description="TPR" evidence="13">
    <location>
        <begin position="859"/>
        <end position="892"/>
    </location>
</feature>
<feature type="transmembrane region" description="Helical" evidence="15">
    <location>
        <begin position="527"/>
        <end position="554"/>
    </location>
</feature>
<organism>
    <name type="scientific">Branchiostoma floridae</name>
    <name type="common">Florida lancelet</name>
    <name type="synonym">Amphioxus</name>
    <dbReference type="NCBI Taxonomy" id="7739"/>
    <lineage>
        <taxon>Eukaryota</taxon>
        <taxon>Metazoa</taxon>
        <taxon>Chordata</taxon>
        <taxon>Cephalochordata</taxon>
        <taxon>Leptocardii</taxon>
        <taxon>Amphioxiformes</taxon>
        <taxon>Branchiostomatidae</taxon>
        <taxon>Branchiostoma</taxon>
    </lineage>
</organism>
<feature type="repeat" description="TPR" evidence="13">
    <location>
        <begin position="893"/>
        <end position="926"/>
    </location>
</feature>
<comment type="subcellular location">
    <subcellularLocation>
        <location evidence="2">Endoplasmic reticulum</location>
    </subcellularLocation>
    <subcellularLocation>
        <location evidence="1">Membrane</location>
        <topology evidence="1">Multi-pass membrane protein</topology>
    </subcellularLocation>
</comment>
<dbReference type="STRING" id="7739.C3ZE38"/>
<name>C3ZE38_BRAFL</name>
<dbReference type="InterPro" id="IPR019734">
    <property type="entry name" value="TPR_rpt"/>
</dbReference>
<feature type="repeat" description="TPR" evidence="13">
    <location>
        <begin position="689"/>
        <end position="722"/>
    </location>
</feature>
<evidence type="ECO:0000256" key="4">
    <source>
        <dbReference type="ARBA" id="ARBA00007882"/>
    </source>
</evidence>
<dbReference type="SUPFAM" id="SSF48452">
    <property type="entry name" value="TPR-like"/>
    <property type="match status" value="1"/>
</dbReference>
<feature type="region of interest" description="Disordered" evidence="14">
    <location>
        <begin position="1"/>
        <end position="36"/>
    </location>
</feature>
<evidence type="ECO:0000256" key="9">
    <source>
        <dbReference type="ARBA" id="ARBA00022803"/>
    </source>
</evidence>
<reference evidence="17" key="1">
    <citation type="journal article" date="2008" name="Nature">
        <title>The amphioxus genome and the evolution of the chordate karyotype.</title>
        <authorList>
            <consortium name="US DOE Joint Genome Institute (JGI-PGF)"/>
            <person name="Putnam N.H."/>
            <person name="Butts T."/>
            <person name="Ferrier D.E.K."/>
            <person name="Furlong R.F."/>
            <person name="Hellsten U."/>
            <person name="Kawashima T."/>
            <person name="Robinson-Rechavi M."/>
            <person name="Shoguchi E."/>
            <person name="Terry A."/>
            <person name="Yu J.-K."/>
            <person name="Benito-Gutierrez E.L."/>
            <person name="Dubchak I."/>
            <person name="Garcia-Fernandez J."/>
            <person name="Gibson-Brown J.J."/>
            <person name="Grigoriev I.V."/>
            <person name="Horton A.C."/>
            <person name="de Jong P.J."/>
            <person name="Jurka J."/>
            <person name="Kapitonov V.V."/>
            <person name="Kohara Y."/>
            <person name="Kuroki Y."/>
            <person name="Lindquist E."/>
            <person name="Lucas S."/>
            <person name="Osoegawa K."/>
            <person name="Pennacchio L.A."/>
            <person name="Salamov A.A."/>
            <person name="Satou Y."/>
            <person name="Sauka-Spengler T."/>
            <person name="Schmutz J."/>
            <person name="Shin-I T."/>
            <person name="Toyoda A."/>
            <person name="Bronner-Fraser M."/>
            <person name="Fujiyama A."/>
            <person name="Holland L.Z."/>
            <person name="Holland P.W.H."/>
            <person name="Satoh N."/>
            <person name="Rokhsar D.S."/>
        </authorList>
    </citation>
    <scope>NUCLEOTIDE SEQUENCE [LARGE SCALE GENOMIC DNA]</scope>
    <source>
        <strain evidence="17">S238N-H82</strain>
        <tissue evidence="17">Testes</tissue>
    </source>
</reference>
<dbReference type="EMBL" id="GG666612">
    <property type="protein sequence ID" value="EEN48994.1"/>
    <property type="molecule type" value="Genomic_DNA"/>
</dbReference>
<keyword evidence="6" id="KW-0808">Transferase</keyword>
<evidence type="ECO:0000256" key="14">
    <source>
        <dbReference type="SAM" id="MobiDB-lite"/>
    </source>
</evidence>
<dbReference type="Gene3D" id="1.25.40.10">
    <property type="entry name" value="Tetratricopeptide repeat domain"/>
    <property type="match status" value="1"/>
</dbReference>
<sequence length="955" mass="107167">MTTYRHHKAANGISGHHQPANRKTSSSSDEYSHKKEKREAPEWDRFLPVPKLSIERASLIVCLLALLCFWRSWDGEFLFDDSEAIVNNKDLLAETPVWELFQHDFWGKNLASKTSHKSYRPLTVLTFRTNGLDRTIYITTPVFFTGRVYMGGSQSWDPHTQLAKLITYPTGPMDWTGPCTPVFLTGTCCQCEGLHGGSQSWDPHTQLARLITYPTGPMDWTGPYTQDRWTGQDLIPQYSSLGGSTWGDPRANYSENWQYSKVNPDEVLKAECESNRSPARSHLGRKAPGSRLNHWFAGGLSQPWSFHAVNLLLHAAICVQLLHVFSVIFGGVRRDASGERLFAAPRASFLAATLFAVHPVHTESVAGVVGRAELLCALFFFSAFLCYVRSCHEGTQDPQCCPESFSVRWLAASVVLCAASVLCKEQGITAIGVCSAYDILILCQLDPKVFLSKLLAAEKLLQFVKKQGLPLWVRSLLLRQLFLVATGAVIMTARWWVMGSTPPAFQPVDNPAAFSKDLSTRVLTHNYIYAINAWLLFFPWWLCFDWSMGCVPLLHSVGDPRVLAPVALWLGLLGLLTYCVVGLADNTKRVFTLGLAVLIVPFLPACNLFFTVGFVVAERVLYLPSAGFVLMVVAGLNVLCQHFTWKKVIQAFLVLVVFLNIIRCTVRSAEWGTEEALFTSGLRVCPLNAKVHYNIGKIRGDQGRTDVAIAAYRHALRLNPEYDQTMNNLANILKDRGELGEAELLLERAVQIRPEFAAAWMNLGIVQAQLKKPQSAEHSYWTAITHRRKYPDCYYNLGNLYLELKQHGDALNAWRNATLLKPQHTLAWTNMIVLLDNLGDLSKAEVVGKEAVKVLPNDPSIQFTLANVLGKASKYQEAEKLYWRAIDRSPNAANYHGNLGVLYHRWGKYPEAERCYKRSIELDPTASTTQENLVKLQRTMNKNSSREHGMGKGRR</sequence>
<evidence type="ECO:0000256" key="13">
    <source>
        <dbReference type="PROSITE-ProRule" id="PRU00339"/>
    </source>
</evidence>
<evidence type="ECO:0000256" key="11">
    <source>
        <dbReference type="ARBA" id="ARBA00022989"/>
    </source>
</evidence>
<feature type="transmembrane region" description="Helical" evidence="15">
    <location>
        <begin position="311"/>
        <end position="332"/>
    </location>
</feature>
<proteinExistence type="inferred from homology"/>
<dbReference type="GO" id="GO:0005783">
    <property type="term" value="C:endoplasmic reticulum"/>
    <property type="evidence" value="ECO:0007669"/>
    <property type="project" value="UniProtKB-SubCell"/>
</dbReference>
<keyword evidence="7 15" id="KW-0812">Transmembrane</keyword>
<dbReference type="InterPro" id="IPR052346">
    <property type="entry name" value="O-mannosyl-transferase_TMTC"/>
</dbReference>
<feature type="repeat" description="TPR" evidence="13">
    <location>
        <begin position="791"/>
        <end position="824"/>
    </location>
</feature>
<dbReference type="Pfam" id="PF08409">
    <property type="entry name" value="TMTC_DUF1736"/>
    <property type="match status" value="1"/>
</dbReference>
<dbReference type="PROSITE" id="PS50005">
    <property type="entry name" value="TPR"/>
    <property type="match status" value="4"/>
</dbReference>
<feature type="domain" description="DUF1736" evidence="16">
    <location>
        <begin position="500"/>
        <end position="572"/>
    </location>
</feature>
<dbReference type="Pfam" id="PF13424">
    <property type="entry name" value="TPR_12"/>
    <property type="match status" value="1"/>
</dbReference>
<keyword evidence="10" id="KW-0256">Endoplasmic reticulum</keyword>
<dbReference type="EC" id="2.4.1.109" evidence="5"/>
<dbReference type="UniPathway" id="UPA00378"/>